<keyword evidence="1" id="KW-0812">Transmembrane</keyword>
<keyword evidence="1" id="KW-1133">Transmembrane helix</keyword>
<sequence length="38" mass="3820">MRTAKDKGNRAENMALAGIAIAVLAVCVGACVLGGWGM</sequence>
<dbReference type="KEGG" id="dal:Dalk_4571"/>
<dbReference type="EMBL" id="CP001322">
    <property type="protein sequence ID" value="ACL06249.1"/>
    <property type="molecule type" value="Genomic_DNA"/>
</dbReference>
<proteinExistence type="predicted"/>
<reference evidence="2 3" key="1">
    <citation type="journal article" date="2012" name="Environ. Microbiol.">
        <title>The genome sequence of Desulfatibacillum alkenivorans AK-01: a blueprint for anaerobic alkane oxidation.</title>
        <authorList>
            <person name="Callaghan A.V."/>
            <person name="Morris B.E."/>
            <person name="Pereira I.A."/>
            <person name="McInerney M.J."/>
            <person name="Austin R.N."/>
            <person name="Groves J.T."/>
            <person name="Kukor J.J."/>
            <person name="Suflita J.M."/>
            <person name="Young L.Y."/>
            <person name="Zylstra G.J."/>
            <person name="Wawrik B."/>
        </authorList>
    </citation>
    <scope>NUCLEOTIDE SEQUENCE [LARGE SCALE GENOMIC DNA]</scope>
    <source>
        <strain evidence="2 3">AK-01</strain>
    </source>
</reference>
<accession>B8FNG8</accession>
<dbReference type="AlphaFoldDB" id="B8FNG8"/>
<dbReference type="HOGENOM" id="CLU_3327153_0_0_7"/>
<protein>
    <submittedName>
        <fullName evidence="2">Uncharacterized protein</fullName>
    </submittedName>
</protein>
<dbReference type="Proteomes" id="UP000000739">
    <property type="component" value="Chromosome"/>
</dbReference>
<evidence type="ECO:0000256" key="1">
    <source>
        <dbReference type="SAM" id="Phobius"/>
    </source>
</evidence>
<organism evidence="2 3">
    <name type="scientific">Desulfatibacillum aliphaticivorans</name>
    <dbReference type="NCBI Taxonomy" id="218208"/>
    <lineage>
        <taxon>Bacteria</taxon>
        <taxon>Pseudomonadati</taxon>
        <taxon>Thermodesulfobacteriota</taxon>
        <taxon>Desulfobacteria</taxon>
        <taxon>Desulfobacterales</taxon>
        <taxon>Desulfatibacillaceae</taxon>
        <taxon>Desulfatibacillum</taxon>
    </lineage>
</organism>
<feature type="transmembrane region" description="Helical" evidence="1">
    <location>
        <begin position="12"/>
        <end position="36"/>
    </location>
</feature>
<evidence type="ECO:0000313" key="2">
    <source>
        <dbReference type="EMBL" id="ACL06249.1"/>
    </source>
</evidence>
<keyword evidence="1" id="KW-0472">Membrane</keyword>
<name>B8FNG8_DESAL</name>
<gene>
    <name evidence="2" type="ordered locus">Dalk_4571</name>
</gene>
<evidence type="ECO:0000313" key="3">
    <source>
        <dbReference type="Proteomes" id="UP000000739"/>
    </source>
</evidence>
<keyword evidence="3" id="KW-1185">Reference proteome</keyword>